<sequence length="242" mass="26961">MMATAQEQNVSGAQNVSQAAQGAKVNFPSLQTSQTSPEPFGKLSTITPESGARKRSNSILQHLRRESITDQNDQVAATNLNADWVHHKGAWLIHIVIIVALLLLYDGMPWVSTELSWTLTNVTYVIGSYIMFHYVTGVPFDFNSGAYDTLTMWEQIDDGDQYTPSKKFLLGVPISLFLVSTHFTHYALSMFLVNLFFCMLAVVPKLPSAHRLRLVVDDELPSPVLEASNLGHNRIPSKELKN</sequence>
<evidence type="ECO:0000256" key="3">
    <source>
        <dbReference type="ARBA" id="ARBA00022989"/>
    </source>
</evidence>
<proteinExistence type="predicted"/>
<dbReference type="Proteomes" id="UP001362899">
    <property type="component" value="Unassembled WGS sequence"/>
</dbReference>
<gene>
    <name evidence="7" type="ORF">DASB73_002010</name>
</gene>
<dbReference type="Pfam" id="PF04061">
    <property type="entry name" value="ORMDL"/>
    <property type="match status" value="1"/>
</dbReference>
<dbReference type="PANTHER" id="PTHR12665">
    <property type="entry name" value="ORMDL PROTEINS"/>
    <property type="match status" value="1"/>
</dbReference>
<keyword evidence="8" id="KW-1185">Reference proteome</keyword>
<keyword evidence="3 6" id="KW-1133">Transmembrane helix</keyword>
<evidence type="ECO:0000313" key="7">
    <source>
        <dbReference type="EMBL" id="GMM49243.1"/>
    </source>
</evidence>
<evidence type="ECO:0000256" key="1">
    <source>
        <dbReference type="ARBA" id="ARBA00004141"/>
    </source>
</evidence>
<feature type="compositionally biased region" description="Polar residues" evidence="5">
    <location>
        <begin position="28"/>
        <end position="37"/>
    </location>
</feature>
<dbReference type="GO" id="GO:0005789">
    <property type="term" value="C:endoplasmic reticulum membrane"/>
    <property type="evidence" value="ECO:0007669"/>
    <property type="project" value="InterPro"/>
</dbReference>
<comment type="caution">
    <text evidence="7">The sequence shown here is derived from an EMBL/GenBank/DDBJ whole genome shotgun (WGS) entry which is preliminary data.</text>
</comment>
<feature type="region of interest" description="Disordered" evidence="5">
    <location>
        <begin position="26"/>
        <end position="55"/>
    </location>
</feature>
<evidence type="ECO:0000256" key="4">
    <source>
        <dbReference type="ARBA" id="ARBA00023136"/>
    </source>
</evidence>
<dbReference type="AlphaFoldDB" id="A0AAV5RER9"/>
<keyword evidence="4 6" id="KW-0472">Membrane</keyword>
<keyword evidence="2 6" id="KW-0812">Transmembrane</keyword>
<feature type="transmembrane region" description="Helical" evidence="6">
    <location>
        <begin position="89"/>
        <end position="105"/>
    </location>
</feature>
<accession>A0AAV5RER9</accession>
<reference evidence="7 8" key="1">
    <citation type="journal article" date="2023" name="Elife">
        <title>Identification of key yeast species and microbe-microbe interactions impacting larval growth of Drosophila in the wild.</title>
        <authorList>
            <person name="Mure A."/>
            <person name="Sugiura Y."/>
            <person name="Maeda R."/>
            <person name="Honda K."/>
            <person name="Sakurai N."/>
            <person name="Takahashi Y."/>
            <person name="Watada M."/>
            <person name="Katoh T."/>
            <person name="Gotoh A."/>
            <person name="Gotoh Y."/>
            <person name="Taniguchi I."/>
            <person name="Nakamura K."/>
            <person name="Hayashi T."/>
            <person name="Katayama T."/>
            <person name="Uemura T."/>
            <person name="Hattori Y."/>
        </authorList>
    </citation>
    <scope>NUCLEOTIDE SEQUENCE [LARGE SCALE GENOMIC DNA]</scope>
    <source>
        <strain evidence="7 8">SB-73</strain>
    </source>
</reference>
<dbReference type="EMBL" id="BTGC01000001">
    <property type="protein sequence ID" value="GMM49243.1"/>
    <property type="molecule type" value="Genomic_DNA"/>
</dbReference>
<organism evidence="7 8">
    <name type="scientific">Starmerella bacillaris</name>
    <name type="common">Yeast</name>
    <name type="synonym">Candida zemplinina</name>
    <dbReference type="NCBI Taxonomy" id="1247836"/>
    <lineage>
        <taxon>Eukaryota</taxon>
        <taxon>Fungi</taxon>
        <taxon>Dikarya</taxon>
        <taxon>Ascomycota</taxon>
        <taxon>Saccharomycotina</taxon>
        <taxon>Dipodascomycetes</taxon>
        <taxon>Dipodascales</taxon>
        <taxon>Trichomonascaceae</taxon>
        <taxon>Starmerella</taxon>
    </lineage>
</organism>
<evidence type="ECO:0000256" key="2">
    <source>
        <dbReference type="ARBA" id="ARBA00022692"/>
    </source>
</evidence>
<comment type="subcellular location">
    <subcellularLocation>
        <location evidence="1">Membrane</location>
        <topology evidence="1">Multi-pass membrane protein</topology>
    </subcellularLocation>
</comment>
<evidence type="ECO:0000313" key="8">
    <source>
        <dbReference type="Proteomes" id="UP001362899"/>
    </source>
</evidence>
<evidence type="ECO:0000256" key="5">
    <source>
        <dbReference type="SAM" id="MobiDB-lite"/>
    </source>
</evidence>
<name>A0AAV5RER9_STABA</name>
<evidence type="ECO:0000256" key="6">
    <source>
        <dbReference type="SAM" id="Phobius"/>
    </source>
</evidence>
<protein>
    <submittedName>
        <fullName evidence="7">Sphingolipid homeostasis protein</fullName>
    </submittedName>
</protein>
<dbReference type="InterPro" id="IPR007203">
    <property type="entry name" value="ORMDL"/>
</dbReference>